<dbReference type="Pfam" id="PF03459">
    <property type="entry name" value="TOBE"/>
    <property type="match status" value="1"/>
</dbReference>
<dbReference type="GO" id="GO:0005524">
    <property type="term" value="F:ATP binding"/>
    <property type="evidence" value="ECO:0007669"/>
    <property type="project" value="UniProtKB-KW"/>
</dbReference>
<dbReference type="PANTHER" id="PTHR42781:SF9">
    <property type="entry name" value="AMINO ACID ABC TRANSPORTER, ATP-BINDING PROTEIN-RELATED"/>
    <property type="match status" value="1"/>
</dbReference>
<dbReference type="InterPro" id="IPR003439">
    <property type="entry name" value="ABC_transporter-like_ATP-bd"/>
</dbReference>
<feature type="domain" description="Mop" evidence="12">
    <location>
        <begin position="295"/>
        <end position="359"/>
    </location>
</feature>
<evidence type="ECO:0000256" key="5">
    <source>
        <dbReference type="ARBA" id="ARBA00022840"/>
    </source>
</evidence>
<dbReference type="PROSITE" id="PS51866">
    <property type="entry name" value="MOP"/>
    <property type="match status" value="1"/>
</dbReference>
<dbReference type="InterPro" id="IPR005116">
    <property type="entry name" value="Transp-assoc_OB_typ1"/>
</dbReference>
<dbReference type="InterPro" id="IPR050093">
    <property type="entry name" value="ABC_SmlMolc_Importer"/>
</dbReference>
<dbReference type="SMART" id="SM00382">
    <property type="entry name" value="AAA"/>
    <property type="match status" value="1"/>
</dbReference>
<dbReference type="InterPro" id="IPR008995">
    <property type="entry name" value="Mo/tungstate-bd_C_term_dom"/>
</dbReference>
<evidence type="ECO:0000259" key="11">
    <source>
        <dbReference type="PROSITE" id="PS50893"/>
    </source>
</evidence>
<comment type="caution">
    <text evidence="13">The sequence shown here is derived from an EMBL/GenBank/DDBJ whole genome shotgun (WGS) entry which is preliminary data.</text>
</comment>
<evidence type="ECO:0000256" key="6">
    <source>
        <dbReference type="ARBA" id="ARBA00038307"/>
    </source>
</evidence>
<feature type="domain" description="ABC transporter" evidence="11">
    <location>
        <begin position="2"/>
        <end position="235"/>
    </location>
</feature>
<keyword evidence="4" id="KW-0547">Nucleotide-binding</keyword>
<keyword evidence="14" id="KW-1185">Reference proteome</keyword>
<comment type="similarity">
    <text evidence="6">Belongs to the ABC transporter superfamily. Sulfate/tungstate importer (TC 3.A.1.6) family.</text>
</comment>
<protein>
    <recommendedName>
        <fullName evidence="9">Molybdate/tungstate import ATP-binding protein WtpC</fullName>
        <ecNumber evidence="8">7.3.2.6</ecNumber>
    </recommendedName>
</protein>
<dbReference type="PROSITE" id="PS50893">
    <property type="entry name" value="ABC_TRANSPORTER_2"/>
    <property type="match status" value="1"/>
</dbReference>
<evidence type="ECO:0000256" key="1">
    <source>
        <dbReference type="ARBA" id="ARBA00004202"/>
    </source>
</evidence>
<dbReference type="CDD" id="cd03260">
    <property type="entry name" value="ABC_PstB_phosphate_transporter"/>
    <property type="match status" value="1"/>
</dbReference>
<proteinExistence type="inferred from homology"/>
<dbReference type="AlphaFoldDB" id="A0A498H323"/>
<accession>A0A498H323</accession>
<dbReference type="GO" id="GO:0035435">
    <property type="term" value="P:phosphate ion transmembrane transport"/>
    <property type="evidence" value="ECO:0007669"/>
    <property type="project" value="InterPro"/>
</dbReference>
<dbReference type="InterPro" id="IPR005670">
    <property type="entry name" value="PstB-like"/>
</dbReference>
<dbReference type="EC" id="7.3.2.6" evidence="8"/>
<name>A0A498H323_9EURY</name>
<dbReference type="Pfam" id="PF00005">
    <property type="entry name" value="ABC_tran"/>
    <property type="match status" value="1"/>
</dbReference>
<evidence type="ECO:0000259" key="12">
    <source>
        <dbReference type="PROSITE" id="PS51866"/>
    </source>
</evidence>
<dbReference type="Gene3D" id="2.40.50.100">
    <property type="match status" value="1"/>
</dbReference>
<dbReference type="PROSITE" id="PS00211">
    <property type="entry name" value="ABC_TRANSPORTER_1"/>
    <property type="match status" value="1"/>
</dbReference>
<comment type="catalytic activity">
    <reaction evidence="10">
        <text>tungstate(in) + ATP + H2O = tungstate(out) + ADP + phosphate + H(+)</text>
        <dbReference type="Rhea" id="RHEA:35027"/>
        <dbReference type="ChEBI" id="CHEBI:15377"/>
        <dbReference type="ChEBI" id="CHEBI:15378"/>
        <dbReference type="ChEBI" id="CHEBI:30616"/>
        <dbReference type="ChEBI" id="CHEBI:43474"/>
        <dbReference type="ChEBI" id="CHEBI:46502"/>
        <dbReference type="ChEBI" id="CHEBI:456216"/>
        <dbReference type="EC" id="7.3.2.6"/>
    </reaction>
</comment>
<dbReference type="GO" id="GO:0015689">
    <property type="term" value="P:molybdate ion transport"/>
    <property type="evidence" value="ECO:0007669"/>
    <property type="project" value="InterPro"/>
</dbReference>
<dbReference type="GO" id="GO:0005886">
    <property type="term" value="C:plasma membrane"/>
    <property type="evidence" value="ECO:0007669"/>
    <property type="project" value="UniProtKB-SubCell"/>
</dbReference>
<organism evidence="13 14">
    <name type="scientific">Methanoculleus taiwanensis</name>
    <dbReference type="NCBI Taxonomy" id="1550565"/>
    <lineage>
        <taxon>Archaea</taxon>
        <taxon>Methanobacteriati</taxon>
        <taxon>Methanobacteriota</taxon>
        <taxon>Stenosarchaea group</taxon>
        <taxon>Methanomicrobia</taxon>
        <taxon>Methanomicrobiales</taxon>
        <taxon>Methanomicrobiaceae</taxon>
        <taxon>Methanoculleus</taxon>
    </lineage>
</organism>
<dbReference type="InterPro" id="IPR003593">
    <property type="entry name" value="AAA+_ATPase"/>
</dbReference>
<reference evidence="13 14" key="1">
    <citation type="journal article" date="2015" name="Int. J. Syst. Evol. Microbiol.">
        <title>Methanoculleus taiwanensis sp. nov., a methanogen isolated from deep marine sediment at the deformation front area near Taiwan.</title>
        <authorList>
            <person name="Weng C.Y."/>
            <person name="Chen S.C."/>
            <person name="Lai M.C."/>
            <person name="Wu S.Y."/>
            <person name="Lin S."/>
            <person name="Yang T.F."/>
            <person name="Chen P.C."/>
        </authorList>
    </citation>
    <scope>NUCLEOTIDE SEQUENCE [LARGE SCALE GENOMIC DNA]</scope>
    <source>
        <strain evidence="13 14">CYW4</strain>
    </source>
</reference>
<dbReference type="InterPro" id="IPR027417">
    <property type="entry name" value="P-loop_NTPase"/>
</dbReference>
<comment type="subcellular location">
    <subcellularLocation>
        <location evidence="1">Cell membrane</location>
        <topology evidence="1">Peripheral membrane protein</topology>
    </subcellularLocation>
</comment>
<dbReference type="Proteomes" id="UP000290932">
    <property type="component" value="Unassembled WGS sequence"/>
</dbReference>
<sequence length="371" mass="40212">MIEARDITKSYGDQRVLNNVNLTVNEGEVLGIIGPSGSGKSTFLRILDLIEAPNSGELLLFGEDVLARRNRWIELRRRMGMLFQKPIVFNASVYDNVAMGMRYRSESKAEIDRRVKETLEAVGLSRYIKSSARDLSGGEQQRVALSRVIVTEPEILFLDEPTANLDPTSTATIEEMVLRLNREVGTTVVINTHDMLQGQRLSQRVGVMIAGRIMQVGRPKEIFNNPENLQIARFVGVDNILSGRIVPGGQGDLTVVEVQGNRLEVAEQPPVGKGAGVRVVFRGEDVTIGVGKPATTSARNVFSGAITGIESTAPFVGVTVDCGFSVTALVTARSADSMDLEAGKEVWVSFKASAMHLIAEEPGTGDEGKVS</sequence>
<evidence type="ECO:0000256" key="8">
    <source>
        <dbReference type="ARBA" id="ARBA00039025"/>
    </source>
</evidence>
<comment type="subunit">
    <text evidence="7">The complex is composed of two ATP-binding proteins (WtpC), two transmembrane proteins (WtpB) and a solute-binding protein (WtpA).</text>
</comment>
<keyword evidence="3" id="KW-0500">Molybdenum</keyword>
<evidence type="ECO:0000313" key="14">
    <source>
        <dbReference type="Proteomes" id="UP000290932"/>
    </source>
</evidence>
<dbReference type="PANTHER" id="PTHR42781">
    <property type="entry name" value="SPERMIDINE/PUTRESCINE IMPORT ATP-BINDING PROTEIN POTA"/>
    <property type="match status" value="1"/>
</dbReference>
<evidence type="ECO:0000256" key="3">
    <source>
        <dbReference type="ARBA" id="ARBA00022505"/>
    </source>
</evidence>
<evidence type="ECO:0000256" key="2">
    <source>
        <dbReference type="ARBA" id="ARBA00022448"/>
    </source>
</evidence>
<dbReference type="InterPro" id="IPR004606">
    <property type="entry name" value="Mop_domain"/>
</dbReference>
<evidence type="ECO:0000256" key="7">
    <source>
        <dbReference type="ARBA" id="ARBA00038781"/>
    </source>
</evidence>
<evidence type="ECO:0000256" key="4">
    <source>
        <dbReference type="ARBA" id="ARBA00022741"/>
    </source>
</evidence>
<dbReference type="Gene3D" id="3.40.50.300">
    <property type="entry name" value="P-loop containing nucleotide triphosphate hydrolases"/>
    <property type="match status" value="1"/>
</dbReference>
<dbReference type="GO" id="GO:0016887">
    <property type="term" value="F:ATP hydrolysis activity"/>
    <property type="evidence" value="ECO:0007669"/>
    <property type="project" value="InterPro"/>
</dbReference>
<dbReference type="SUPFAM" id="SSF52540">
    <property type="entry name" value="P-loop containing nucleoside triphosphate hydrolases"/>
    <property type="match status" value="1"/>
</dbReference>
<keyword evidence="2" id="KW-0813">Transport</keyword>
<dbReference type="InterPro" id="IPR017871">
    <property type="entry name" value="ABC_transporter-like_CS"/>
</dbReference>
<evidence type="ECO:0000256" key="9">
    <source>
        <dbReference type="ARBA" id="ARBA00041133"/>
    </source>
</evidence>
<dbReference type="EMBL" id="LHQS01000001">
    <property type="protein sequence ID" value="RXE57479.1"/>
    <property type="molecule type" value="Genomic_DNA"/>
</dbReference>
<dbReference type="SUPFAM" id="SSF50331">
    <property type="entry name" value="MOP-like"/>
    <property type="match status" value="1"/>
</dbReference>
<keyword evidence="5" id="KW-0067">ATP-binding</keyword>
<evidence type="ECO:0000313" key="13">
    <source>
        <dbReference type="EMBL" id="RXE57479.1"/>
    </source>
</evidence>
<gene>
    <name evidence="13" type="ORF">ABH15_04355</name>
</gene>
<evidence type="ECO:0000256" key="10">
    <source>
        <dbReference type="ARBA" id="ARBA00047936"/>
    </source>
</evidence>
<dbReference type="GO" id="GO:0005315">
    <property type="term" value="F:phosphate transmembrane transporter activity"/>
    <property type="evidence" value="ECO:0007669"/>
    <property type="project" value="InterPro"/>
</dbReference>
<dbReference type="GO" id="GO:1901238">
    <property type="term" value="F:ABC-type tungstate transporter activity"/>
    <property type="evidence" value="ECO:0007669"/>
    <property type="project" value="UniProtKB-EC"/>
</dbReference>